<keyword evidence="6" id="KW-1185">Reference proteome</keyword>
<feature type="domain" description="OmpR/PhoB-type" evidence="4">
    <location>
        <begin position="21"/>
        <end position="119"/>
    </location>
</feature>
<dbReference type="InterPro" id="IPR058852">
    <property type="entry name" value="HTH_77"/>
</dbReference>
<dbReference type="Pfam" id="PF25872">
    <property type="entry name" value="HTH_77"/>
    <property type="match status" value="1"/>
</dbReference>
<dbReference type="SMART" id="SM00862">
    <property type="entry name" value="Trans_reg_C"/>
    <property type="match status" value="1"/>
</dbReference>
<evidence type="ECO:0000256" key="3">
    <source>
        <dbReference type="SAM" id="MobiDB-lite"/>
    </source>
</evidence>
<dbReference type="SMART" id="SM00382">
    <property type="entry name" value="AAA"/>
    <property type="match status" value="1"/>
</dbReference>
<accession>A0ABN1K086</accession>
<dbReference type="EMBL" id="BAAAEW010000013">
    <property type="protein sequence ID" value="GAA0750968.1"/>
    <property type="molecule type" value="Genomic_DNA"/>
</dbReference>
<dbReference type="Proteomes" id="UP001500279">
    <property type="component" value="Unassembled WGS sequence"/>
</dbReference>
<evidence type="ECO:0000259" key="4">
    <source>
        <dbReference type="PROSITE" id="PS51755"/>
    </source>
</evidence>
<dbReference type="PROSITE" id="PS51755">
    <property type="entry name" value="OMPR_PHOB"/>
    <property type="match status" value="1"/>
</dbReference>
<evidence type="ECO:0000256" key="1">
    <source>
        <dbReference type="ARBA" id="ARBA00023125"/>
    </source>
</evidence>
<dbReference type="InterPro" id="IPR016032">
    <property type="entry name" value="Sig_transdc_resp-reg_C-effctor"/>
</dbReference>
<dbReference type="CDD" id="cd00383">
    <property type="entry name" value="trans_reg_C"/>
    <property type="match status" value="1"/>
</dbReference>
<evidence type="ECO:0000313" key="6">
    <source>
        <dbReference type="Proteomes" id="UP001500279"/>
    </source>
</evidence>
<dbReference type="Pfam" id="PF00486">
    <property type="entry name" value="Trans_reg_C"/>
    <property type="match status" value="1"/>
</dbReference>
<protein>
    <submittedName>
        <fullName evidence="5">Winged helix-turn-helix domain-containing protein</fullName>
    </submittedName>
</protein>
<proteinExistence type="predicted"/>
<dbReference type="Gene3D" id="1.10.10.10">
    <property type="entry name" value="Winged helix-like DNA-binding domain superfamily/Winged helix DNA-binding domain"/>
    <property type="match status" value="1"/>
</dbReference>
<organism evidence="5 6">
    <name type="scientific">Ideonella azotifigens</name>
    <dbReference type="NCBI Taxonomy" id="513160"/>
    <lineage>
        <taxon>Bacteria</taxon>
        <taxon>Pseudomonadati</taxon>
        <taxon>Pseudomonadota</taxon>
        <taxon>Betaproteobacteria</taxon>
        <taxon>Burkholderiales</taxon>
        <taxon>Sphaerotilaceae</taxon>
        <taxon>Ideonella</taxon>
    </lineage>
</organism>
<feature type="DNA-binding region" description="OmpR/PhoB-type" evidence="2">
    <location>
        <begin position="21"/>
        <end position="119"/>
    </location>
</feature>
<dbReference type="SUPFAM" id="SSF52540">
    <property type="entry name" value="P-loop containing nucleoside triphosphate hydrolases"/>
    <property type="match status" value="1"/>
</dbReference>
<evidence type="ECO:0000313" key="5">
    <source>
        <dbReference type="EMBL" id="GAA0750968.1"/>
    </source>
</evidence>
<dbReference type="RefSeq" id="WP_231013178.1">
    <property type="nucleotide sequence ID" value="NZ_BAAAEW010000013.1"/>
</dbReference>
<comment type="caution">
    <text evidence="5">The sequence shown here is derived from an EMBL/GenBank/DDBJ whole genome shotgun (WGS) entry which is preliminary data.</text>
</comment>
<feature type="region of interest" description="Disordered" evidence="3">
    <location>
        <begin position="1"/>
        <end position="21"/>
    </location>
</feature>
<dbReference type="PANTHER" id="PTHR47691">
    <property type="entry name" value="REGULATOR-RELATED"/>
    <property type="match status" value="1"/>
</dbReference>
<dbReference type="SUPFAM" id="SSF46894">
    <property type="entry name" value="C-terminal effector domain of the bipartite response regulators"/>
    <property type="match status" value="1"/>
</dbReference>
<evidence type="ECO:0000256" key="2">
    <source>
        <dbReference type="PROSITE-ProRule" id="PRU01091"/>
    </source>
</evidence>
<dbReference type="Gene3D" id="3.40.50.300">
    <property type="entry name" value="P-loop containing nucleotide triphosphate hydrolases"/>
    <property type="match status" value="1"/>
</dbReference>
<keyword evidence="1 2" id="KW-0238">DNA-binding</keyword>
<dbReference type="PANTHER" id="PTHR47691:SF3">
    <property type="entry name" value="HTH-TYPE TRANSCRIPTIONAL REGULATOR RV0890C-RELATED"/>
    <property type="match status" value="1"/>
</dbReference>
<dbReference type="InterPro" id="IPR036388">
    <property type="entry name" value="WH-like_DNA-bd_sf"/>
</dbReference>
<dbReference type="PRINTS" id="PR00364">
    <property type="entry name" value="DISEASERSIST"/>
</dbReference>
<dbReference type="InterPro" id="IPR001867">
    <property type="entry name" value="OmpR/PhoB-type_DNA-bd"/>
</dbReference>
<gene>
    <name evidence="5" type="ORF">GCM10009107_23280</name>
</gene>
<dbReference type="InterPro" id="IPR027417">
    <property type="entry name" value="P-loop_NTPase"/>
</dbReference>
<dbReference type="InterPro" id="IPR003593">
    <property type="entry name" value="AAA+_ATPase"/>
</dbReference>
<name>A0ABN1K086_9BURK</name>
<sequence length="958" mass="102940">MRSGLASDSAPPLPRQPQPFERPLRFGRFSLDPARKLLLDDGQAVRLGSRALDLLIALVERAGEVVSHDELFARVWPSTVVEPSSLRVHMSALRRALGEGSGNLRYIASLPGRGYCFVMDIAELDAAPAPVTAPATAPAAASLSRPLPSRLTALVGREQVLARLSAKLQLGRLVTIVGPGGIGKTTVALAVAEDFACRHAEGAVFVDLAPLVDPALVPATLAAALGIPVPAQSPWPALEATLAERDLLIVLDNCEHLIAAAAVLAERVLGAAPRVRVLATSREPLEAESEAILRLEALGVPPEWPVLDVRAALAYPALRLFVERATASDDGFALSPANLPAVIRLCRHLDGLPLAIELAAARVGSLGMHALAERLDDLFRLLRRGRRTVLPRHQTLQALLDWSHGLLAPEEQRVLHRLSVFRASFTLEAAAELASCERIAHERVTASLLNLVAKSLVERVADEVPRYRLLFVARLYASERLLADGDGHEVRRRHAICCRRLLVGANAELENYCVPLPAWRAAHAPLLPDIRAALDWGAHAGGDEALCAALLVDSGRLVLELGLNDEFLPRALRALAIVRAEGGTPSQLELALLALACMLEAQCRMARGFQSDIAAQLEALSPRIGSPRQQRTDLMCLCANAFARGDYPRLAACAGRFGELPPDPDDPIDAGAIVVGRRFGALASHYLGDHRAAWADCAVVLAYADTQLRSNRYPHLPLQVTMGIQQARILWLEGWADRALQRALEVLAFVGGGHHFAVSQTLALAVIPILLWRGDDVQAASFLDRLIDSALGHGQSFWLGWGDGYCRVLALRGQAVDALRRRIGAERGWSSTMEGDMLATLAPALAGPAQLARVEAGTVGWCAPEILRAHGEQLLAVPAQAAQAEAVLLRALALARQQGARAWELRAAASVARLWHATGRSEAARELLAPVVAGFTEGLGCVDLQQAERLLACWKSER</sequence>
<reference evidence="5 6" key="1">
    <citation type="journal article" date="2019" name="Int. J. Syst. Evol. Microbiol.">
        <title>The Global Catalogue of Microorganisms (GCM) 10K type strain sequencing project: providing services to taxonomists for standard genome sequencing and annotation.</title>
        <authorList>
            <consortium name="The Broad Institute Genomics Platform"/>
            <consortium name="The Broad Institute Genome Sequencing Center for Infectious Disease"/>
            <person name="Wu L."/>
            <person name="Ma J."/>
        </authorList>
    </citation>
    <scope>NUCLEOTIDE SEQUENCE [LARGE SCALE GENOMIC DNA]</scope>
    <source>
        <strain evidence="5 6">JCM 15503</strain>
    </source>
</reference>